<keyword evidence="6" id="KW-1185">Reference proteome</keyword>
<evidence type="ECO:0000313" key="5">
    <source>
        <dbReference type="EMBL" id="PWK16398.1"/>
    </source>
</evidence>
<name>A0A316DFL9_9BACL</name>
<dbReference type="InterPro" id="IPR003778">
    <property type="entry name" value="CT_A_B"/>
</dbReference>
<dbReference type="Proteomes" id="UP000245634">
    <property type="component" value="Unassembled WGS sequence"/>
</dbReference>
<sequence length="334" mass="36813">MSLKIIRRGLFSTLQERSRYEFGQEGLAVGGAIDSFALLAANLLVGNEEGEPALEITLLGPEILFEREALIAVCGGDLEPTVDGQAIPNWRPVYVHAGSVLRFGDAKSGFRAYLAVSGGFEVPTAQNYRFSSPRPGASLHQGHALREGDTLQFGLPSETGERRMITLREKAKHRAFATTPWFVSHEIMPSYNAKRRIRVLRSGEFAEFSSGSRERIFTSPFQLKPETDRLHYRLDGVSLRLEQSSSATTSASSELIGAIGLPDGDEPVIQMSTGVLTTAHIANVIPVDFPVLSQVRPGERIKFHEISIQEAQELAYLREMGLHILKNTILAQNR</sequence>
<dbReference type="PANTHER" id="PTHR43309:SF5">
    <property type="entry name" value="5-OXOPROLINASE SUBUNIT C"/>
    <property type="match status" value="1"/>
</dbReference>
<feature type="domain" description="Carboxyltransferase" evidence="4">
    <location>
        <begin position="24"/>
        <end position="321"/>
    </location>
</feature>
<organism evidence="5 6">
    <name type="scientific">Tumebacillus permanentifrigoris</name>
    <dbReference type="NCBI Taxonomy" id="378543"/>
    <lineage>
        <taxon>Bacteria</taxon>
        <taxon>Bacillati</taxon>
        <taxon>Bacillota</taxon>
        <taxon>Bacilli</taxon>
        <taxon>Bacillales</taxon>
        <taxon>Alicyclobacillaceae</taxon>
        <taxon>Tumebacillus</taxon>
    </lineage>
</organism>
<dbReference type="OrthoDB" id="9782422at2"/>
<dbReference type="InterPro" id="IPR052708">
    <property type="entry name" value="PxpC"/>
</dbReference>
<dbReference type="PANTHER" id="PTHR43309">
    <property type="entry name" value="5-OXOPROLINASE SUBUNIT C"/>
    <property type="match status" value="1"/>
</dbReference>
<dbReference type="InterPro" id="IPR029000">
    <property type="entry name" value="Cyclophilin-like_dom_sf"/>
</dbReference>
<gene>
    <name evidence="5" type="ORF">C7459_101262</name>
</gene>
<dbReference type="Gene3D" id="2.40.100.10">
    <property type="entry name" value="Cyclophilin-like"/>
    <property type="match status" value="1"/>
</dbReference>
<protein>
    <submittedName>
        <fullName evidence="5">Antagonist of KipI</fullName>
    </submittedName>
</protein>
<dbReference type="GO" id="GO:0016787">
    <property type="term" value="F:hydrolase activity"/>
    <property type="evidence" value="ECO:0007669"/>
    <property type="project" value="UniProtKB-KW"/>
</dbReference>
<keyword evidence="3" id="KW-0067">ATP-binding</keyword>
<proteinExistence type="predicted"/>
<evidence type="ECO:0000256" key="2">
    <source>
        <dbReference type="ARBA" id="ARBA00022801"/>
    </source>
</evidence>
<reference evidence="5 6" key="1">
    <citation type="submission" date="2018-05" db="EMBL/GenBank/DDBJ databases">
        <title>Genomic Encyclopedia of Type Strains, Phase IV (KMG-IV): sequencing the most valuable type-strain genomes for metagenomic binning, comparative biology and taxonomic classification.</title>
        <authorList>
            <person name="Goeker M."/>
        </authorList>
    </citation>
    <scope>NUCLEOTIDE SEQUENCE [LARGE SCALE GENOMIC DNA]</scope>
    <source>
        <strain evidence="5 6">DSM 18773</strain>
    </source>
</reference>
<evidence type="ECO:0000259" key="4">
    <source>
        <dbReference type="SMART" id="SM00797"/>
    </source>
</evidence>
<accession>A0A316DFL9</accession>
<evidence type="ECO:0000256" key="1">
    <source>
        <dbReference type="ARBA" id="ARBA00022741"/>
    </source>
</evidence>
<keyword evidence="1" id="KW-0547">Nucleotide-binding</keyword>
<dbReference type="SMART" id="SM00797">
    <property type="entry name" value="AHS2"/>
    <property type="match status" value="1"/>
</dbReference>
<dbReference type="Pfam" id="PF02626">
    <property type="entry name" value="CT_A_B"/>
    <property type="match status" value="1"/>
</dbReference>
<dbReference type="RefSeq" id="WP_109685461.1">
    <property type="nucleotide sequence ID" value="NZ_QGGL01000001.1"/>
</dbReference>
<dbReference type="AlphaFoldDB" id="A0A316DFL9"/>
<comment type="caution">
    <text evidence="5">The sequence shown here is derived from an EMBL/GenBank/DDBJ whole genome shotgun (WGS) entry which is preliminary data.</text>
</comment>
<evidence type="ECO:0000256" key="3">
    <source>
        <dbReference type="ARBA" id="ARBA00022840"/>
    </source>
</evidence>
<keyword evidence="2" id="KW-0378">Hydrolase</keyword>
<dbReference type="GO" id="GO:0005524">
    <property type="term" value="F:ATP binding"/>
    <property type="evidence" value="ECO:0007669"/>
    <property type="project" value="UniProtKB-KW"/>
</dbReference>
<dbReference type="EMBL" id="QGGL01000001">
    <property type="protein sequence ID" value="PWK16398.1"/>
    <property type="molecule type" value="Genomic_DNA"/>
</dbReference>
<evidence type="ECO:0000313" key="6">
    <source>
        <dbReference type="Proteomes" id="UP000245634"/>
    </source>
</evidence>